<evidence type="ECO:0000256" key="3">
    <source>
        <dbReference type="SAM" id="SignalP"/>
    </source>
</evidence>
<dbReference type="AlphaFoldDB" id="A0A4S8L9H0"/>
<feature type="region of interest" description="Disordered" evidence="1">
    <location>
        <begin position="403"/>
        <end position="422"/>
    </location>
</feature>
<feature type="compositionally biased region" description="Acidic residues" evidence="1">
    <location>
        <begin position="154"/>
        <end position="169"/>
    </location>
</feature>
<protein>
    <recommendedName>
        <fullName evidence="6">C2H2-type domain-containing protein</fullName>
    </recommendedName>
</protein>
<evidence type="ECO:0000313" key="5">
    <source>
        <dbReference type="Proteomes" id="UP000297245"/>
    </source>
</evidence>
<dbReference type="EMBL" id="ML179547">
    <property type="protein sequence ID" value="THU85417.1"/>
    <property type="molecule type" value="Genomic_DNA"/>
</dbReference>
<feature type="region of interest" description="Disordered" evidence="1">
    <location>
        <begin position="379"/>
        <end position="398"/>
    </location>
</feature>
<evidence type="ECO:0000313" key="4">
    <source>
        <dbReference type="EMBL" id="THU85417.1"/>
    </source>
</evidence>
<name>A0A4S8L9H0_DENBC</name>
<keyword evidence="5" id="KW-1185">Reference proteome</keyword>
<feature type="compositionally biased region" description="Low complexity" evidence="1">
    <location>
        <begin position="614"/>
        <end position="639"/>
    </location>
</feature>
<dbReference type="Proteomes" id="UP000297245">
    <property type="component" value="Unassembled WGS sequence"/>
</dbReference>
<dbReference type="OrthoDB" id="3265715at2759"/>
<feature type="transmembrane region" description="Helical" evidence="2">
    <location>
        <begin position="337"/>
        <end position="362"/>
    </location>
</feature>
<feature type="compositionally biased region" description="Gly residues" evidence="1">
    <location>
        <begin position="175"/>
        <end position="188"/>
    </location>
</feature>
<gene>
    <name evidence="4" type="ORF">K435DRAFT_389655</name>
</gene>
<evidence type="ECO:0000256" key="1">
    <source>
        <dbReference type="SAM" id="MobiDB-lite"/>
    </source>
</evidence>
<reference evidence="4 5" key="1">
    <citation type="journal article" date="2019" name="Nat. Ecol. Evol.">
        <title>Megaphylogeny resolves global patterns of mushroom evolution.</title>
        <authorList>
            <person name="Varga T."/>
            <person name="Krizsan K."/>
            <person name="Foldi C."/>
            <person name="Dima B."/>
            <person name="Sanchez-Garcia M."/>
            <person name="Sanchez-Ramirez S."/>
            <person name="Szollosi G.J."/>
            <person name="Szarkandi J.G."/>
            <person name="Papp V."/>
            <person name="Albert L."/>
            <person name="Andreopoulos W."/>
            <person name="Angelini C."/>
            <person name="Antonin V."/>
            <person name="Barry K.W."/>
            <person name="Bougher N.L."/>
            <person name="Buchanan P."/>
            <person name="Buyck B."/>
            <person name="Bense V."/>
            <person name="Catcheside P."/>
            <person name="Chovatia M."/>
            <person name="Cooper J."/>
            <person name="Damon W."/>
            <person name="Desjardin D."/>
            <person name="Finy P."/>
            <person name="Geml J."/>
            <person name="Haridas S."/>
            <person name="Hughes K."/>
            <person name="Justo A."/>
            <person name="Karasinski D."/>
            <person name="Kautmanova I."/>
            <person name="Kiss B."/>
            <person name="Kocsube S."/>
            <person name="Kotiranta H."/>
            <person name="LaButti K.M."/>
            <person name="Lechner B.E."/>
            <person name="Liimatainen K."/>
            <person name="Lipzen A."/>
            <person name="Lukacs Z."/>
            <person name="Mihaltcheva S."/>
            <person name="Morgado L.N."/>
            <person name="Niskanen T."/>
            <person name="Noordeloos M.E."/>
            <person name="Ohm R.A."/>
            <person name="Ortiz-Santana B."/>
            <person name="Ovrebo C."/>
            <person name="Racz N."/>
            <person name="Riley R."/>
            <person name="Savchenko A."/>
            <person name="Shiryaev A."/>
            <person name="Soop K."/>
            <person name="Spirin V."/>
            <person name="Szebenyi C."/>
            <person name="Tomsovsky M."/>
            <person name="Tulloss R.E."/>
            <person name="Uehling J."/>
            <person name="Grigoriev I.V."/>
            <person name="Vagvolgyi C."/>
            <person name="Papp T."/>
            <person name="Martin F.M."/>
            <person name="Miettinen O."/>
            <person name="Hibbett D.S."/>
            <person name="Nagy L.G."/>
        </authorList>
    </citation>
    <scope>NUCLEOTIDE SEQUENCE [LARGE SCALE GENOMIC DNA]</scope>
    <source>
        <strain evidence="4 5">CBS 962.96</strain>
    </source>
</reference>
<proteinExistence type="predicted"/>
<feature type="region of interest" description="Disordered" evidence="1">
    <location>
        <begin position="595"/>
        <end position="674"/>
    </location>
</feature>
<feature type="compositionally biased region" description="Low complexity" evidence="1">
    <location>
        <begin position="497"/>
        <end position="522"/>
    </location>
</feature>
<keyword evidence="2" id="KW-0812">Transmembrane</keyword>
<feature type="region of interest" description="Disordered" evidence="1">
    <location>
        <begin position="80"/>
        <end position="193"/>
    </location>
</feature>
<accession>A0A4S8L9H0</accession>
<dbReference type="Gene3D" id="2.60.120.260">
    <property type="entry name" value="Galactose-binding domain-like"/>
    <property type="match status" value="1"/>
</dbReference>
<feature type="chain" id="PRO_5020445085" description="C2H2-type domain-containing protein" evidence="3">
    <location>
        <begin position="30"/>
        <end position="674"/>
    </location>
</feature>
<evidence type="ECO:0008006" key="6">
    <source>
        <dbReference type="Google" id="ProtNLM"/>
    </source>
</evidence>
<keyword evidence="2" id="KW-1133">Transmembrane helix</keyword>
<keyword evidence="3" id="KW-0732">Signal</keyword>
<keyword evidence="2" id="KW-0472">Membrane</keyword>
<feature type="compositionally biased region" description="Low complexity" evidence="1">
    <location>
        <begin position="386"/>
        <end position="398"/>
    </location>
</feature>
<feature type="signal peptide" evidence="3">
    <location>
        <begin position="1"/>
        <end position="29"/>
    </location>
</feature>
<sequence>MARRSSGQYSFVRLVVFWVLCLSKFGVNALVNVTVDDSDSSILYNPSEFWFSNAQSCLFCLHPDVSLAYKQTYHYGSHVNSVDDDDASPSASSSSVSPPSSTSSPSSAPNPPAPTSTPATSPSTPTVAPSTPTASPSTPTASPSASSTPPATGEAEEDDDDDDDDDEDHDSGRNRGPGGGSNGEGGEGSSHRRRDKLGARIDSDDPGFIDSVVNVQFKFTGTDVYLYGIKPLFHSDSPHTPTAMNLSFTLDNNPSGQYVNDTSATDSKDFAPNVLVFSQRNLDDKPHVLLVTIQPETIFIFDYMVYTSTNEALASLTTDMPTPTATTVSSGPSKHNIATFAGAIGGSAGALGTLALCIFLSLCRRRRVAARRERRERLLQDPEHASSTSDNESSSARRGLLGLRLGSSRREQPQMIGPRPFVPRYFPGTVMPPSYGDSETPYHYADPEDIDASSLTNSVTTREGSVTAANASTVPVVTQSGVPVITIPSAPPPVYNPSPTASNTNSHSALPTTLSSTPLTSSTNPAAVPITYADIPPSVPPPTTDQLEVPPSFGEALASPPVSPITLLHENNEITGANSDTLNSVPGLPGVVEIAAQDDSVQNDPGEEERELPSSDAASDHSTSPSSSSSSPSSESSIRTETEPEPESPVAQATQTPTPTPGPQVDSGNSEQTR</sequence>
<feature type="compositionally biased region" description="Low complexity" evidence="1">
    <location>
        <begin position="88"/>
        <end position="107"/>
    </location>
</feature>
<evidence type="ECO:0000256" key="2">
    <source>
        <dbReference type="SAM" id="Phobius"/>
    </source>
</evidence>
<feature type="compositionally biased region" description="Low complexity" evidence="1">
    <location>
        <begin position="648"/>
        <end position="657"/>
    </location>
</feature>
<organism evidence="4 5">
    <name type="scientific">Dendrothele bispora (strain CBS 962.96)</name>
    <dbReference type="NCBI Taxonomy" id="1314807"/>
    <lineage>
        <taxon>Eukaryota</taxon>
        <taxon>Fungi</taxon>
        <taxon>Dikarya</taxon>
        <taxon>Basidiomycota</taxon>
        <taxon>Agaricomycotina</taxon>
        <taxon>Agaricomycetes</taxon>
        <taxon>Agaricomycetidae</taxon>
        <taxon>Agaricales</taxon>
        <taxon>Agaricales incertae sedis</taxon>
        <taxon>Dendrothele</taxon>
    </lineage>
</organism>
<feature type="compositionally biased region" description="Low complexity" evidence="1">
    <location>
        <begin position="116"/>
        <end position="152"/>
    </location>
</feature>
<feature type="region of interest" description="Disordered" evidence="1">
    <location>
        <begin position="496"/>
        <end position="522"/>
    </location>
</feature>